<dbReference type="InterPro" id="IPR000889">
    <property type="entry name" value="Glutathione_peroxidase"/>
</dbReference>
<evidence type="ECO:0000256" key="1">
    <source>
        <dbReference type="ARBA" id="ARBA00006926"/>
    </source>
</evidence>
<dbReference type="Proteomes" id="UP001242045">
    <property type="component" value="Unassembled WGS sequence"/>
</dbReference>
<dbReference type="EMBL" id="JAUSRD010000005">
    <property type="protein sequence ID" value="MDP9893470.1"/>
    <property type="molecule type" value="Genomic_DNA"/>
</dbReference>
<dbReference type="PRINTS" id="PR01011">
    <property type="entry name" value="GLUTPROXDASE"/>
</dbReference>
<feature type="chain" id="PRO_5043824143" description="Glutathione peroxidase" evidence="5">
    <location>
        <begin position="38"/>
        <end position="210"/>
    </location>
</feature>
<dbReference type="PROSITE" id="PS51355">
    <property type="entry name" value="GLUTATHIONE_PEROXID_3"/>
    <property type="match status" value="1"/>
</dbReference>
<organism evidence="7 8">
    <name type="scientific">Variovorax boronicumulans</name>
    <dbReference type="NCBI Taxonomy" id="436515"/>
    <lineage>
        <taxon>Bacteria</taxon>
        <taxon>Pseudomonadati</taxon>
        <taxon>Pseudomonadota</taxon>
        <taxon>Betaproteobacteria</taxon>
        <taxon>Burkholderiales</taxon>
        <taxon>Comamonadaceae</taxon>
        <taxon>Variovorax</taxon>
    </lineage>
</organism>
<proteinExistence type="inferred from homology"/>
<feature type="domain" description="Thioredoxin" evidence="6">
    <location>
        <begin position="39"/>
        <end position="208"/>
    </location>
</feature>
<dbReference type="Gene3D" id="3.40.30.10">
    <property type="entry name" value="Glutaredoxin"/>
    <property type="match status" value="1"/>
</dbReference>
<evidence type="ECO:0000256" key="5">
    <source>
        <dbReference type="SAM" id="SignalP"/>
    </source>
</evidence>
<evidence type="ECO:0000256" key="4">
    <source>
        <dbReference type="RuleBase" id="RU000499"/>
    </source>
</evidence>
<protein>
    <recommendedName>
        <fullName evidence="4">Glutathione peroxidase</fullName>
    </recommendedName>
</protein>
<sequence>MNQEPAMRTLFLLSTLWRCTPAVSLVAALFTALPASAQTPPAAPAPAEAAGCPAILQHTFPRLQDEKPQTLCQYSGKVVLVVNTASFCGFTPQYKGLEALDLKYRNRGLVVLGFPSNDFSQESGSNKEIADFCESTFGVKFPMFAKSSVRGTDANPLFKQLAQASGTTPKWNFYKYLIGRDGKVVQAWSSMTAPDENGFVNVIEKQLGTN</sequence>
<gene>
    <name evidence="7" type="ORF">J2W31_002585</name>
</gene>
<dbReference type="PANTHER" id="PTHR11592:SF44">
    <property type="entry name" value="GLUTATHIONE PEROXIDASE"/>
    <property type="match status" value="1"/>
</dbReference>
<comment type="similarity">
    <text evidence="1 4">Belongs to the glutathione peroxidase family.</text>
</comment>
<feature type="signal peptide" evidence="5">
    <location>
        <begin position="1"/>
        <end position="37"/>
    </location>
</feature>
<evidence type="ECO:0000313" key="7">
    <source>
        <dbReference type="EMBL" id="MDP9893470.1"/>
    </source>
</evidence>
<evidence type="ECO:0000256" key="3">
    <source>
        <dbReference type="ARBA" id="ARBA00023002"/>
    </source>
</evidence>
<dbReference type="PANTHER" id="PTHR11592">
    <property type="entry name" value="GLUTATHIONE PEROXIDASE"/>
    <property type="match status" value="1"/>
</dbReference>
<name>A0AAW8CT30_9BURK</name>
<keyword evidence="5" id="KW-0732">Signal</keyword>
<dbReference type="SUPFAM" id="SSF52833">
    <property type="entry name" value="Thioredoxin-like"/>
    <property type="match status" value="1"/>
</dbReference>
<evidence type="ECO:0000259" key="6">
    <source>
        <dbReference type="PROSITE" id="PS51352"/>
    </source>
</evidence>
<dbReference type="CDD" id="cd00340">
    <property type="entry name" value="GSH_Peroxidase"/>
    <property type="match status" value="1"/>
</dbReference>
<dbReference type="InterPro" id="IPR036249">
    <property type="entry name" value="Thioredoxin-like_sf"/>
</dbReference>
<dbReference type="Pfam" id="PF00255">
    <property type="entry name" value="GSHPx"/>
    <property type="match status" value="1"/>
</dbReference>
<accession>A0AAW8CT30</accession>
<dbReference type="GO" id="GO:0034599">
    <property type="term" value="P:cellular response to oxidative stress"/>
    <property type="evidence" value="ECO:0007669"/>
    <property type="project" value="TreeGrafter"/>
</dbReference>
<keyword evidence="3 4" id="KW-0560">Oxidoreductase</keyword>
<comment type="caution">
    <text evidence="7">The sequence shown here is derived from an EMBL/GenBank/DDBJ whole genome shotgun (WGS) entry which is preliminary data.</text>
</comment>
<dbReference type="GO" id="GO:0004601">
    <property type="term" value="F:peroxidase activity"/>
    <property type="evidence" value="ECO:0007669"/>
    <property type="project" value="UniProtKB-KW"/>
</dbReference>
<dbReference type="InterPro" id="IPR029759">
    <property type="entry name" value="GPX_AS"/>
</dbReference>
<reference evidence="7" key="1">
    <citation type="submission" date="2023-07" db="EMBL/GenBank/DDBJ databases">
        <title>Sorghum-associated microbial communities from plants grown in Nebraska, USA.</title>
        <authorList>
            <person name="Schachtman D."/>
        </authorList>
    </citation>
    <scope>NUCLEOTIDE SEQUENCE</scope>
    <source>
        <strain evidence="7">DS3754</strain>
    </source>
</reference>
<dbReference type="PROSITE" id="PS51352">
    <property type="entry name" value="THIOREDOXIN_2"/>
    <property type="match status" value="1"/>
</dbReference>
<keyword evidence="2 4" id="KW-0575">Peroxidase</keyword>
<evidence type="ECO:0000313" key="8">
    <source>
        <dbReference type="Proteomes" id="UP001242045"/>
    </source>
</evidence>
<evidence type="ECO:0000256" key="2">
    <source>
        <dbReference type="ARBA" id="ARBA00022559"/>
    </source>
</evidence>
<dbReference type="PROSITE" id="PS00460">
    <property type="entry name" value="GLUTATHIONE_PEROXID_1"/>
    <property type="match status" value="1"/>
</dbReference>
<dbReference type="AlphaFoldDB" id="A0AAW8CT30"/>
<dbReference type="InterPro" id="IPR013766">
    <property type="entry name" value="Thioredoxin_domain"/>
</dbReference>